<evidence type="ECO:0000313" key="2">
    <source>
        <dbReference type="Proteomes" id="UP000470771"/>
    </source>
</evidence>
<comment type="caution">
    <text evidence="1">The sequence shown here is derived from an EMBL/GenBank/DDBJ whole genome shotgun (WGS) entry which is preliminary data.</text>
</comment>
<name>A0A6N9NN33_9FLAO</name>
<keyword evidence="2" id="KW-1185">Reference proteome</keyword>
<dbReference type="AlphaFoldDB" id="A0A6N9NN33"/>
<proteinExistence type="predicted"/>
<protein>
    <recommendedName>
        <fullName evidence="3">Antitoxin</fullName>
    </recommendedName>
</protein>
<dbReference type="RefSeq" id="WP_160634246.1">
    <property type="nucleotide sequence ID" value="NZ_WWNE01000018.1"/>
</dbReference>
<dbReference type="Proteomes" id="UP000470771">
    <property type="component" value="Unassembled WGS sequence"/>
</dbReference>
<accession>A0A6N9NN33</accession>
<dbReference type="EMBL" id="WWNE01000018">
    <property type="protein sequence ID" value="NBG67294.1"/>
    <property type="molecule type" value="Genomic_DNA"/>
</dbReference>
<reference evidence="1 2" key="1">
    <citation type="submission" date="2019-12" db="EMBL/GenBank/DDBJ databases">
        <authorList>
            <person name="Zhao J."/>
        </authorList>
    </citation>
    <scope>NUCLEOTIDE SEQUENCE [LARGE SCALE GENOMIC DNA]</scope>
    <source>
        <strain evidence="1 2">S-15</strain>
    </source>
</reference>
<evidence type="ECO:0000313" key="1">
    <source>
        <dbReference type="EMBL" id="NBG67294.1"/>
    </source>
</evidence>
<gene>
    <name evidence="1" type="ORF">GQN54_14290</name>
</gene>
<sequence length="82" mass="9405">MNSAEIKIDLFRKLDALKGKTLEEAYGILVNYINGESDVNEWQNLTDEQQAAILHGVEQLENGQGRSHNEVMIEMRNRFVND</sequence>
<evidence type="ECO:0008006" key="3">
    <source>
        <dbReference type="Google" id="ProtNLM"/>
    </source>
</evidence>
<organism evidence="1 2">
    <name type="scientific">Acidiluteibacter ferrifornacis</name>
    <dbReference type="NCBI Taxonomy" id="2692424"/>
    <lineage>
        <taxon>Bacteria</taxon>
        <taxon>Pseudomonadati</taxon>
        <taxon>Bacteroidota</taxon>
        <taxon>Flavobacteriia</taxon>
        <taxon>Flavobacteriales</taxon>
        <taxon>Cryomorphaceae</taxon>
        <taxon>Acidiluteibacter</taxon>
    </lineage>
</organism>